<proteinExistence type="predicted"/>
<organism evidence="1 2">
    <name type="scientific">Pangasius djambal</name>
    <dbReference type="NCBI Taxonomy" id="1691987"/>
    <lineage>
        <taxon>Eukaryota</taxon>
        <taxon>Metazoa</taxon>
        <taxon>Chordata</taxon>
        <taxon>Craniata</taxon>
        <taxon>Vertebrata</taxon>
        <taxon>Euteleostomi</taxon>
        <taxon>Actinopterygii</taxon>
        <taxon>Neopterygii</taxon>
        <taxon>Teleostei</taxon>
        <taxon>Ostariophysi</taxon>
        <taxon>Siluriformes</taxon>
        <taxon>Pangasiidae</taxon>
        <taxon>Pangasius</taxon>
    </lineage>
</organism>
<comment type="caution">
    <text evidence="1">The sequence shown here is derived from an EMBL/GenBank/DDBJ whole genome shotgun (WGS) entry which is preliminary data.</text>
</comment>
<evidence type="ECO:0000313" key="1">
    <source>
        <dbReference type="EMBL" id="MCJ8729793.1"/>
    </source>
</evidence>
<dbReference type="EMBL" id="CM040976">
    <property type="protein sequence ID" value="MCJ8729793.1"/>
    <property type="molecule type" value="Genomic_DNA"/>
</dbReference>
<evidence type="ECO:0000313" key="2">
    <source>
        <dbReference type="Proteomes" id="UP000830395"/>
    </source>
</evidence>
<dbReference type="Proteomes" id="UP000830395">
    <property type="component" value="Chromosome 2"/>
</dbReference>
<reference evidence="1" key="1">
    <citation type="submission" date="2020-02" db="EMBL/GenBank/DDBJ databases">
        <title>Genome sequencing of the panga catfish, Pangasius djambal.</title>
        <authorList>
            <person name="Wen M."/>
            <person name="Zahm M."/>
            <person name="Roques C."/>
            <person name="Cabau C."/>
            <person name="Klopp C."/>
            <person name="Donnadieu C."/>
            <person name="Jouanno E."/>
            <person name="Avarre J.-C."/>
            <person name="Campet M."/>
            <person name="Ha T."/>
            <person name="Dugue R."/>
            <person name="Lampietro C."/>
            <person name="Louis A."/>
            <person name="Herpin A."/>
            <person name="Echchiki A."/>
            <person name="Berthelot C."/>
            <person name="Parey E."/>
            <person name="Roest-Crollius H."/>
            <person name="Braasch I."/>
            <person name="Postlethwait J.H."/>
            <person name="Bobe J."/>
            <person name="Montfort J."/>
            <person name="Bouchez O."/>
            <person name="Begum T."/>
            <person name="Schartl M."/>
            <person name="Gustiano R."/>
            <person name="Guiguen Y."/>
        </authorList>
    </citation>
    <scope>NUCLEOTIDE SEQUENCE</scope>
    <source>
        <strain evidence="1">Pdj_M5554</strain>
    </source>
</reference>
<accession>A0ACC5Y214</accession>
<keyword evidence="2" id="KW-1185">Reference proteome</keyword>
<protein>
    <submittedName>
        <fullName evidence="1">Uncharacterized protein</fullName>
    </submittedName>
</protein>
<name>A0ACC5Y214_9TELE</name>
<gene>
    <name evidence="1" type="ORF">PDJAM_G00110570</name>
</gene>
<sequence>MAALDVSAVWMRFSVAFRFTSSFYKAPVKGTEMLRAPPVCVHRIRVSKKIQLQCRERSGHMSRLVVR</sequence>